<dbReference type="GO" id="GO:0030276">
    <property type="term" value="F:clathrin binding"/>
    <property type="evidence" value="ECO:0007669"/>
    <property type="project" value="TreeGrafter"/>
</dbReference>
<evidence type="ECO:0000256" key="2">
    <source>
        <dbReference type="ARBA" id="ARBA00010130"/>
    </source>
</evidence>
<dbReference type="SUPFAM" id="SSF48464">
    <property type="entry name" value="ENTH/VHS domain"/>
    <property type="match status" value="1"/>
</dbReference>
<evidence type="ECO:0000313" key="8">
    <source>
        <dbReference type="EMBL" id="KAG2211249.1"/>
    </source>
</evidence>
<dbReference type="PANTHER" id="PTHR12276:SF110">
    <property type="entry name" value="EPSIN-1-RELATED"/>
    <property type="match status" value="1"/>
</dbReference>
<dbReference type="AlphaFoldDB" id="A0A8H7RHU7"/>
<dbReference type="SMART" id="SM00273">
    <property type="entry name" value="ENTH"/>
    <property type="match status" value="1"/>
</dbReference>
<comment type="similarity">
    <text evidence="2">Belongs to the epsin family.</text>
</comment>
<keyword evidence="5" id="KW-0446">Lipid-binding</keyword>
<dbReference type="PANTHER" id="PTHR12276">
    <property type="entry name" value="EPSIN/ENT-RELATED"/>
    <property type="match status" value="1"/>
</dbReference>
<feature type="compositionally biased region" description="Polar residues" evidence="6">
    <location>
        <begin position="245"/>
        <end position="256"/>
    </location>
</feature>
<keyword evidence="9" id="KW-1185">Reference proteome</keyword>
<dbReference type="SMART" id="SM00726">
    <property type="entry name" value="UIM"/>
    <property type="match status" value="2"/>
</dbReference>
<organism evidence="8 9">
    <name type="scientific">Mucor saturninus</name>
    <dbReference type="NCBI Taxonomy" id="64648"/>
    <lineage>
        <taxon>Eukaryota</taxon>
        <taxon>Fungi</taxon>
        <taxon>Fungi incertae sedis</taxon>
        <taxon>Mucoromycota</taxon>
        <taxon>Mucoromycotina</taxon>
        <taxon>Mucoromycetes</taxon>
        <taxon>Mucorales</taxon>
        <taxon>Mucorineae</taxon>
        <taxon>Mucoraceae</taxon>
        <taxon>Mucor</taxon>
    </lineage>
</organism>
<sequence>MAGKGVVRSIKNYAKGFSEVQIKVREATSNDTWGPSGSLMNEIAQLTFNEHDFIEIMDMLDRRLNDKGKNWRHVFKALLVLDYCLHVGSENVVLYAKENIYVVRTLKEFQHVDDTGKDVGFNVRQKAKDITSLLLDEQRLKEERRSRQQMQDRMANVGDYMNDMMLVGKSNTRDEDHAVYEHPGYLDEDKDLKKAIEESKRMAEQEFRNRGVGTDADLQKALEESEREARENERKKREALERQNQDNLFGNQQTFQPFPASQLFDSSLNPYGQQQQQYSQQQQQYIPQQQPIGQQQQQPIYGQQHAQQQWPQSTGLTGMSFTEPIQQQQTFSNPYQQQSVGFNNLGLQAQMTGMPLQTQMTGMPLQAQMTGMPQQQQFQTQQFNGAQNNPFGQSNTPTQQQNGIFGTPTSVNPQVTGMQTTNQSDTSFSKLNSLLANRDDGMDTFGNTGNLRIPYGTGFASTLVPQSSNKAITDSPSFSQPFGQQPNRNPFGQSPSTPTGTPQQSQKSLLEMMQEQRLQPQMTGYNQPQMTGMQQGYTTNQSQQSQHQQQQQQQPSFF</sequence>
<evidence type="ECO:0000256" key="1">
    <source>
        <dbReference type="ARBA" id="ARBA00004496"/>
    </source>
</evidence>
<dbReference type="InterPro" id="IPR013809">
    <property type="entry name" value="ENTH"/>
</dbReference>
<dbReference type="InterPro" id="IPR008942">
    <property type="entry name" value="ENTH_VHS"/>
</dbReference>
<gene>
    <name evidence="8" type="ORF">INT47_006369</name>
</gene>
<evidence type="ECO:0000313" key="9">
    <source>
        <dbReference type="Proteomes" id="UP000603453"/>
    </source>
</evidence>
<dbReference type="GO" id="GO:0030125">
    <property type="term" value="C:clathrin vesicle coat"/>
    <property type="evidence" value="ECO:0007669"/>
    <property type="project" value="TreeGrafter"/>
</dbReference>
<feature type="domain" description="ENTH" evidence="7">
    <location>
        <begin position="12"/>
        <end position="144"/>
    </location>
</feature>
<evidence type="ECO:0000259" key="7">
    <source>
        <dbReference type="PROSITE" id="PS50942"/>
    </source>
</evidence>
<dbReference type="InterPro" id="IPR003903">
    <property type="entry name" value="UIM_dom"/>
</dbReference>
<feature type="compositionally biased region" description="Low complexity" evidence="6">
    <location>
        <begin position="541"/>
        <end position="558"/>
    </location>
</feature>
<dbReference type="GO" id="GO:0007015">
    <property type="term" value="P:actin filament organization"/>
    <property type="evidence" value="ECO:0007669"/>
    <property type="project" value="TreeGrafter"/>
</dbReference>
<dbReference type="GO" id="GO:0005543">
    <property type="term" value="F:phospholipid binding"/>
    <property type="evidence" value="ECO:0007669"/>
    <property type="project" value="TreeGrafter"/>
</dbReference>
<dbReference type="GO" id="GO:0005768">
    <property type="term" value="C:endosome"/>
    <property type="evidence" value="ECO:0007669"/>
    <property type="project" value="TreeGrafter"/>
</dbReference>
<dbReference type="Pfam" id="PF01417">
    <property type="entry name" value="ENTH"/>
    <property type="match status" value="1"/>
</dbReference>
<accession>A0A8H7RHU7</accession>
<comment type="subcellular location">
    <subcellularLocation>
        <location evidence="1">Cytoplasm</location>
    </subcellularLocation>
</comment>
<dbReference type="EMBL" id="JAEPRD010000009">
    <property type="protein sequence ID" value="KAG2211249.1"/>
    <property type="molecule type" value="Genomic_DNA"/>
</dbReference>
<dbReference type="GO" id="GO:0005886">
    <property type="term" value="C:plasma membrane"/>
    <property type="evidence" value="ECO:0007669"/>
    <property type="project" value="TreeGrafter"/>
</dbReference>
<dbReference type="Proteomes" id="UP000603453">
    <property type="component" value="Unassembled WGS sequence"/>
</dbReference>
<proteinExistence type="inferred from homology"/>
<evidence type="ECO:0000256" key="3">
    <source>
        <dbReference type="ARBA" id="ARBA00022490"/>
    </source>
</evidence>
<dbReference type="PROSITE" id="PS50330">
    <property type="entry name" value="UIM"/>
    <property type="match status" value="2"/>
</dbReference>
<dbReference type="PROSITE" id="PS50942">
    <property type="entry name" value="ENTH"/>
    <property type="match status" value="1"/>
</dbReference>
<feature type="compositionally biased region" description="Polar residues" evidence="6">
    <location>
        <begin position="516"/>
        <end position="540"/>
    </location>
</feature>
<feature type="compositionally biased region" description="Low complexity" evidence="6">
    <location>
        <begin position="272"/>
        <end position="298"/>
    </location>
</feature>
<dbReference type="Gene3D" id="1.25.40.90">
    <property type="match status" value="1"/>
</dbReference>
<feature type="compositionally biased region" description="Basic and acidic residues" evidence="6">
    <location>
        <begin position="217"/>
        <end position="244"/>
    </location>
</feature>
<name>A0A8H7RHU7_9FUNG</name>
<feature type="region of interest" description="Disordered" evidence="6">
    <location>
        <begin position="468"/>
        <end position="558"/>
    </location>
</feature>
<feature type="region of interest" description="Disordered" evidence="6">
    <location>
        <begin position="203"/>
        <end position="298"/>
    </location>
</feature>
<dbReference type="CDD" id="cd16991">
    <property type="entry name" value="ENTH_Ent1_Ent2"/>
    <property type="match status" value="1"/>
</dbReference>
<evidence type="ECO:0000256" key="6">
    <source>
        <dbReference type="SAM" id="MobiDB-lite"/>
    </source>
</evidence>
<feature type="compositionally biased region" description="Polar residues" evidence="6">
    <location>
        <begin position="468"/>
        <end position="508"/>
    </location>
</feature>
<evidence type="ECO:0000256" key="4">
    <source>
        <dbReference type="ARBA" id="ARBA00022553"/>
    </source>
</evidence>
<evidence type="ECO:0000256" key="5">
    <source>
        <dbReference type="ARBA" id="ARBA00023121"/>
    </source>
</evidence>
<dbReference type="FunFam" id="1.25.40.90:FF:000006">
    <property type="entry name" value="Clathrin interactor 1"/>
    <property type="match status" value="1"/>
</dbReference>
<dbReference type="GO" id="GO:0006897">
    <property type="term" value="P:endocytosis"/>
    <property type="evidence" value="ECO:0007669"/>
    <property type="project" value="TreeGrafter"/>
</dbReference>
<reference evidence="8" key="1">
    <citation type="submission" date="2020-12" db="EMBL/GenBank/DDBJ databases">
        <title>Metabolic potential, ecology and presence of endohyphal bacteria is reflected in genomic diversity of Mucoromycotina.</title>
        <authorList>
            <person name="Muszewska A."/>
            <person name="Okrasinska A."/>
            <person name="Steczkiewicz K."/>
            <person name="Drgas O."/>
            <person name="Orlowska M."/>
            <person name="Perlinska-Lenart U."/>
            <person name="Aleksandrzak-Piekarczyk T."/>
            <person name="Szatraj K."/>
            <person name="Zielenkiewicz U."/>
            <person name="Pilsyk S."/>
            <person name="Malc E."/>
            <person name="Mieczkowski P."/>
            <person name="Kruszewska J.S."/>
            <person name="Biernat P."/>
            <person name="Pawlowska J."/>
        </authorList>
    </citation>
    <scope>NUCLEOTIDE SEQUENCE</scope>
    <source>
        <strain evidence="8">WA0000017839</strain>
    </source>
</reference>
<dbReference type="OrthoDB" id="4033880at2759"/>
<protein>
    <recommendedName>
        <fullName evidence="7">ENTH domain-containing protein</fullName>
    </recommendedName>
</protein>
<keyword evidence="3" id="KW-0963">Cytoplasm</keyword>
<keyword evidence="4" id="KW-0597">Phosphoprotein</keyword>
<comment type="caution">
    <text evidence="8">The sequence shown here is derived from an EMBL/GenBank/DDBJ whole genome shotgun (WGS) entry which is preliminary data.</text>
</comment>